<feature type="non-terminal residue" evidence="1">
    <location>
        <position position="1"/>
    </location>
</feature>
<protein>
    <submittedName>
        <fullName evidence="1">Uncharacterized protein</fullName>
    </submittedName>
</protein>
<dbReference type="AlphaFoldDB" id="A0A0F9RUX4"/>
<dbReference type="EMBL" id="LAZR01000957">
    <property type="protein sequence ID" value="KKN53742.1"/>
    <property type="molecule type" value="Genomic_DNA"/>
</dbReference>
<dbReference type="Gene3D" id="1.10.60.10">
    <property type="entry name" value="Iron dependent repressor, metal binding and dimerisation domain"/>
    <property type="match status" value="1"/>
</dbReference>
<comment type="caution">
    <text evidence="1">The sequence shown here is derived from an EMBL/GenBank/DDBJ whole genome shotgun (WGS) entry which is preliminary data.</text>
</comment>
<name>A0A0F9RUX4_9ZZZZ</name>
<reference evidence="1" key="1">
    <citation type="journal article" date="2015" name="Nature">
        <title>Complex archaea that bridge the gap between prokaryotes and eukaryotes.</title>
        <authorList>
            <person name="Spang A."/>
            <person name="Saw J.H."/>
            <person name="Jorgensen S.L."/>
            <person name="Zaremba-Niedzwiedzka K."/>
            <person name="Martijn J."/>
            <person name="Lind A.E."/>
            <person name="van Eijk R."/>
            <person name="Schleper C."/>
            <person name="Guy L."/>
            <person name="Ettema T.J."/>
        </authorList>
    </citation>
    <scope>NUCLEOTIDE SEQUENCE</scope>
</reference>
<gene>
    <name evidence="1" type="ORF">LCGC14_0599060</name>
</gene>
<dbReference type="GO" id="GO:0046983">
    <property type="term" value="F:protein dimerization activity"/>
    <property type="evidence" value="ECO:0007669"/>
    <property type="project" value="InterPro"/>
</dbReference>
<accession>A0A0F9RUX4</accession>
<dbReference type="InterPro" id="IPR036421">
    <property type="entry name" value="Fe_dep_repressor_sf"/>
</dbReference>
<dbReference type="GO" id="GO:0046914">
    <property type="term" value="F:transition metal ion binding"/>
    <property type="evidence" value="ECO:0007669"/>
    <property type="project" value="InterPro"/>
</dbReference>
<dbReference type="SUPFAM" id="SSF47979">
    <property type="entry name" value="Iron-dependent repressor protein, dimerization domain"/>
    <property type="match status" value="1"/>
</dbReference>
<proteinExistence type="predicted"/>
<organism evidence="1">
    <name type="scientific">marine sediment metagenome</name>
    <dbReference type="NCBI Taxonomy" id="412755"/>
    <lineage>
        <taxon>unclassified sequences</taxon>
        <taxon>metagenomes</taxon>
        <taxon>ecological metagenomes</taxon>
    </lineage>
</organism>
<evidence type="ECO:0000313" key="1">
    <source>
        <dbReference type="EMBL" id="KKN53742.1"/>
    </source>
</evidence>
<sequence>HAERDAEGIEHHVSQRTLRAFEAFLTKSETQPQS</sequence>